<feature type="transmembrane region" description="Helical" evidence="1">
    <location>
        <begin position="18"/>
        <end position="39"/>
    </location>
</feature>
<keyword evidence="3" id="KW-1185">Reference proteome</keyword>
<gene>
    <name evidence="2" type="ORF">SFMTTN_1426</name>
</gene>
<evidence type="ECO:0000313" key="3">
    <source>
        <dbReference type="Proteomes" id="UP000286806"/>
    </source>
</evidence>
<evidence type="ECO:0000256" key="1">
    <source>
        <dbReference type="SAM" id="Phobius"/>
    </source>
</evidence>
<evidence type="ECO:0000313" key="2">
    <source>
        <dbReference type="EMBL" id="GBL45616.1"/>
    </source>
</evidence>
<dbReference type="EMBL" id="BGOW01000013">
    <property type="protein sequence ID" value="GBL45616.1"/>
    <property type="molecule type" value="Genomic_DNA"/>
</dbReference>
<accession>A0A401JDH2</accession>
<organism evidence="2 3">
    <name type="scientific">Sulfuriferula multivorans</name>
    <dbReference type="NCBI Taxonomy" id="1559896"/>
    <lineage>
        <taxon>Bacteria</taxon>
        <taxon>Pseudomonadati</taxon>
        <taxon>Pseudomonadota</taxon>
        <taxon>Betaproteobacteria</taxon>
        <taxon>Nitrosomonadales</taxon>
        <taxon>Sulfuricellaceae</taxon>
        <taxon>Sulfuriferula</taxon>
    </lineage>
</organism>
<dbReference type="AlphaFoldDB" id="A0A401JDH2"/>
<reference evidence="2 3" key="1">
    <citation type="journal article" date="2019" name="Front. Microbiol.">
        <title>Genomes of Neutrophilic Sulfur-Oxidizing Chemolithoautotrophs Representing 9 Proteobacterial Species From 8 Genera.</title>
        <authorList>
            <person name="Watanabe T."/>
            <person name="Kojima H."/>
            <person name="Umezawa K."/>
            <person name="Hori C."/>
            <person name="Takasuka T.E."/>
            <person name="Kato Y."/>
            <person name="Fukui M."/>
        </authorList>
    </citation>
    <scope>NUCLEOTIDE SEQUENCE [LARGE SCALE GENOMIC DNA]</scope>
    <source>
        <strain evidence="2 3">TTN</strain>
    </source>
</reference>
<comment type="caution">
    <text evidence="2">The sequence shown here is derived from an EMBL/GenBank/DDBJ whole genome shotgun (WGS) entry which is preliminary data.</text>
</comment>
<proteinExistence type="predicted"/>
<keyword evidence="1" id="KW-1133">Transmembrane helix</keyword>
<name>A0A401JDH2_9PROT</name>
<sequence length="45" mass="4780">MGNTTGSGCFQPFRKNGITAWHCLLMAIIFYAPGTIFAADSKGLA</sequence>
<keyword evidence="1" id="KW-0472">Membrane</keyword>
<dbReference type="Proteomes" id="UP000286806">
    <property type="component" value="Unassembled WGS sequence"/>
</dbReference>
<keyword evidence="1" id="KW-0812">Transmembrane</keyword>
<protein>
    <submittedName>
        <fullName evidence="2">Uncharacterized protein</fullName>
    </submittedName>
</protein>